<reference evidence="8 9" key="1">
    <citation type="submission" date="2018-08" db="EMBL/GenBank/DDBJ databases">
        <title>Aphanomyces genome sequencing and annotation.</title>
        <authorList>
            <person name="Minardi D."/>
            <person name="Oidtmann B."/>
            <person name="Van Der Giezen M."/>
            <person name="Studholme D.J."/>
        </authorList>
    </citation>
    <scope>NUCLEOTIDE SEQUENCE [LARGE SCALE GENOMIC DNA]</scope>
    <source>
        <strain evidence="7 8">Da</strain>
        <strain evidence="6 9">Sv</strain>
    </source>
</reference>
<organism evidence="6 9">
    <name type="scientific">Aphanomyces astaci</name>
    <name type="common">Crayfish plague agent</name>
    <dbReference type="NCBI Taxonomy" id="112090"/>
    <lineage>
        <taxon>Eukaryota</taxon>
        <taxon>Sar</taxon>
        <taxon>Stramenopiles</taxon>
        <taxon>Oomycota</taxon>
        <taxon>Saprolegniomycetes</taxon>
        <taxon>Saprolegniales</taxon>
        <taxon>Verrucalvaceae</taxon>
        <taxon>Aphanomyces</taxon>
    </lineage>
</organism>
<dbReference type="Proteomes" id="UP000285712">
    <property type="component" value="Unassembled WGS sequence"/>
</dbReference>
<feature type="DNA-binding region" description="HMG box" evidence="2">
    <location>
        <begin position="41"/>
        <end position="109"/>
    </location>
</feature>
<dbReference type="CDD" id="cd00084">
    <property type="entry name" value="HMG-box_SF"/>
    <property type="match status" value="1"/>
</dbReference>
<feature type="domain" description="HMG box" evidence="4">
    <location>
        <begin position="41"/>
        <end position="109"/>
    </location>
</feature>
<evidence type="ECO:0000313" key="7">
    <source>
        <dbReference type="EMBL" id="RHZ21478.1"/>
    </source>
</evidence>
<dbReference type="InterPro" id="IPR050342">
    <property type="entry name" value="HMGB"/>
</dbReference>
<feature type="DNA-binding region" description="HMG box" evidence="2">
    <location>
        <begin position="133"/>
        <end position="201"/>
    </location>
</feature>
<dbReference type="Pfam" id="PF00505">
    <property type="entry name" value="HMG_box"/>
    <property type="match status" value="2"/>
</dbReference>
<dbReference type="InterPro" id="IPR009071">
    <property type="entry name" value="HMG_box_dom"/>
</dbReference>
<proteinExistence type="predicted"/>
<feature type="region of interest" description="Disordered" evidence="3">
    <location>
        <begin position="83"/>
        <end position="135"/>
    </location>
</feature>
<evidence type="ECO:0000313" key="9">
    <source>
        <dbReference type="Proteomes" id="UP000285712"/>
    </source>
</evidence>
<dbReference type="Proteomes" id="UP000285430">
    <property type="component" value="Unassembled WGS sequence"/>
</dbReference>
<feature type="region of interest" description="Disordered" evidence="3">
    <location>
        <begin position="203"/>
        <end position="243"/>
    </location>
</feature>
<evidence type="ECO:0000256" key="3">
    <source>
        <dbReference type="SAM" id="MobiDB-lite"/>
    </source>
</evidence>
<evidence type="ECO:0000313" key="6">
    <source>
        <dbReference type="EMBL" id="RHY83975.1"/>
    </source>
</evidence>
<evidence type="ECO:0000259" key="4">
    <source>
        <dbReference type="PROSITE" id="PS50118"/>
    </source>
</evidence>
<dbReference type="PANTHER" id="PTHR48112">
    <property type="entry name" value="HIGH MOBILITY GROUP PROTEIN DSP1"/>
    <property type="match status" value="1"/>
</dbReference>
<evidence type="ECO:0000256" key="2">
    <source>
        <dbReference type="PROSITE-ProRule" id="PRU00267"/>
    </source>
</evidence>
<dbReference type="GO" id="GO:0005634">
    <property type="term" value="C:nucleus"/>
    <property type="evidence" value="ECO:0007669"/>
    <property type="project" value="UniProtKB-UniRule"/>
</dbReference>
<dbReference type="VEuPathDB" id="FungiDB:H257_06278"/>
<keyword evidence="1 2" id="KW-0238">DNA-binding</keyword>
<dbReference type="PROSITE" id="PS50118">
    <property type="entry name" value="HMG_BOX_2"/>
    <property type="match status" value="2"/>
</dbReference>
<feature type="compositionally biased region" description="Basic and acidic residues" evidence="3">
    <location>
        <begin position="83"/>
        <end position="108"/>
    </location>
</feature>
<gene>
    <name evidence="5" type="ORF">AaE_014586</name>
    <name evidence="6" type="ORF">DYB35_001768</name>
    <name evidence="7" type="ORF">DYB37_000120</name>
</gene>
<feature type="domain" description="HMG box" evidence="4">
    <location>
        <begin position="133"/>
        <end position="201"/>
    </location>
</feature>
<dbReference type="SMART" id="SM00398">
    <property type="entry name" value="HMG"/>
    <property type="match status" value="2"/>
</dbReference>
<dbReference type="Proteomes" id="UP000469452">
    <property type="component" value="Unassembled WGS sequence"/>
</dbReference>
<evidence type="ECO:0000313" key="5">
    <source>
        <dbReference type="EMBL" id="KAF0705302.1"/>
    </source>
</evidence>
<sequence length="243" mass="27345">MGRGPAKAKKETTSSKRGAASAAAAGKQTRKPRKKKDPNAPKRALTPFMFFGKECREILKVEMPKLGFLEVSSEIGRRWAQVDEQGKKKYEKLSQSDKDRYLDEKEQYIPDPEYENSGKGKGARGKTKDPNAPKRPLSAYFFFCQEIRPAIREKNPTKSITEIAPLLSEQWRAVPEKKRAKYHTLAAEAKAKYQVALATYKNGGVAVDDDEGAEDGDEDEVEDEEVDEEVHDDDDEEGDDDEE</sequence>
<evidence type="ECO:0000256" key="1">
    <source>
        <dbReference type="ARBA" id="ARBA00023125"/>
    </source>
</evidence>
<feature type="compositionally biased region" description="Acidic residues" evidence="3">
    <location>
        <begin position="207"/>
        <end position="243"/>
    </location>
</feature>
<dbReference type="PRINTS" id="PR00886">
    <property type="entry name" value="HIGHMOBLTY12"/>
</dbReference>
<dbReference type="InterPro" id="IPR036910">
    <property type="entry name" value="HMG_box_dom_sf"/>
</dbReference>
<dbReference type="AlphaFoldDB" id="A0A418CQM1"/>
<dbReference type="Gene3D" id="1.10.30.10">
    <property type="entry name" value="High mobility group box domain"/>
    <property type="match status" value="2"/>
</dbReference>
<keyword evidence="2" id="KW-0539">Nucleus</keyword>
<reference evidence="5 10" key="2">
    <citation type="submission" date="2019-06" db="EMBL/GenBank/DDBJ databases">
        <title>Genomics analysis of Aphanomyces spp. identifies a new class of oomycete effector associated with host adaptation.</title>
        <authorList>
            <person name="Gaulin E."/>
        </authorList>
    </citation>
    <scope>NUCLEOTIDE SEQUENCE [LARGE SCALE GENOMIC DNA]</scope>
    <source>
        <strain evidence="5 10">E</strain>
    </source>
</reference>
<dbReference type="EMBL" id="QUTH01003140">
    <property type="protein sequence ID" value="RHZ21478.1"/>
    <property type="molecule type" value="Genomic_DNA"/>
</dbReference>
<dbReference type="PANTHER" id="PTHR48112:SF15">
    <property type="entry name" value="HMG BOX DOMAIN-CONTAINING PROTEIN"/>
    <property type="match status" value="1"/>
</dbReference>
<feature type="compositionally biased region" description="Low complexity" evidence="3">
    <location>
        <begin position="15"/>
        <end position="27"/>
    </location>
</feature>
<name>A0A418CQM1_APHAT</name>
<evidence type="ECO:0000313" key="10">
    <source>
        <dbReference type="Proteomes" id="UP000469452"/>
    </source>
</evidence>
<dbReference type="GO" id="GO:0003677">
    <property type="term" value="F:DNA binding"/>
    <property type="evidence" value="ECO:0007669"/>
    <property type="project" value="UniProtKB-UniRule"/>
</dbReference>
<evidence type="ECO:0000313" key="8">
    <source>
        <dbReference type="Proteomes" id="UP000285430"/>
    </source>
</evidence>
<comment type="caution">
    <text evidence="6">The sequence shown here is derived from an EMBL/GenBank/DDBJ whole genome shotgun (WGS) entry which is preliminary data.</text>
</comment>
<dbReference type="EMBL" id="QUTG01006504">
    <property type="protein sequence ID" value="RHY83975.1"/>
    <property type="molecule type" value="Genomic_DNA"/>
</dbReference>
<protein>
    <recommendedName>
        <fullName evidence="4">HMG box domain-containing protein</fullName>
    </recommendedName>
</protein>
<dbReference type="SUPFAM" id="SSF47095">
    <property type="entry name" value="HMG-box"/>
    <property type="match status" value="2"/>
</dbReference>
<dbReference type="EMBL" id="VJMI01020146">
    <property type="protein sequence ID" value="KAF0705302.1"/>
    <property type="molecule type" value="Genomic_DNA"/>
</dbReference>
<accession>A0A418CQM1</accession>
<feature type="region of interest" description="Disordered" evidence="3">
    <location>
        <begin position="1"/>
        <end position="45"/>
    </location>
</feature>